<proteinExistence type="predicted"/>
<sequence length="253" mass="28028">MCRLRSAGAALLPDDVLAEILGRLPPRGLAVSRAVCKSWRAVVDDGRLLRADLLPLSVGGIFLKFQGHKFPEYFSRPSTNKVSGHMDYLLSLDSIEYHASISGHCNGLVLLDRDDHDFVVNPATRVWAPVPPLPPTASSLLNICHCCNYIAFDPTSSPDYQVVSVPHVKCGYQLPPSVQGAEWPPSSCTMHLLSSRTNQWEERSFAREGKAIATALEMQDTMELPYSAYLNGTLYVCGQRNSVLRFVDIYTLY</sequence>
<dbReference type="SMART" id="SM00256">
    <property type="entry name" value="FBOX"/>
    <property type="match status" value="1"/>
</dbReference>
<dbReference type="AlphaFoldDB" id="A0AAV5EMV3"/>
<gene>
    <name evidence="2" type="primary">gb11576</name>
    <name evidence="2" type="ORF">PR202_gb11576</name>
</gene>
<reference evidence="2" key="2">
    <citation type="submission" date="2021-12" db="EMBL/GenBank/DDBJ databases">
        <title>Resequencing data analysis of finger millet.</title>
        <authorList>
            <person name="Hatakeyama M."/>
            <person name="Aluri S."/>
            <person name="Balachadran M.T."/>
            <person name="Sivarajan S.R."/>
            <person name="Poveda L."/>
            <person name="Shimizu-Inatsugi R."/>
            <person name="Schlapbach R."/>
            <person name="Sreeman S.M."/>
            <person name="Shimizu K.K."/>
        </authorList>
    </citation>
    <scope>NUCLEOTIDE SEQUENCE</scope>
</reference>
<dbReference type="Pfam" id="PF12937">
    <property type="entry name" value="F-box-like"/>
    <property type="match status" value="1"/>
</dbReference>
<feature type="domain" description="F-box" evidence="1">
    <location>
        <begin position="6"/>
        <end position="52"/>
    </location>
</feature>
<comment type="caution">
    <text evidence="2">The sequence shown here is derived from an EMBL/GenBank/DDBJ whole genome shotgun (WGS) entry which is preliminary data.</text>
</comment>
<protein>
    <recommendedName>
        <fullName evidence="1">F-box domain-containing protein</fullName>
    </recommendedName>
</protein>
<dbReference type="PANTHER" id="PTHR34591:SF29">
    <property type="entry name" value="F-BOX DOMAIN-CONTAINING PROTEIN"/>
    <property type="match status" value="1"/>
</dbReference>
<accession>A0AAV5EMV3</accession>
<keyword evidence="3" id="KW-1185">Reference proteome</keyword>
<dbReference type="SUPFAM" id="SSF81383">
    <property type="entry name" value="F-box domain"/>
    <property type="match status" value="1"/>
</dbReference>
<evidence type="ECO:0000259" key="1">
    <source>
        <dbReference type="PROSITE" id="PS50181"/>
    </source>
</evidence>
<dbReference type="InterPro" id="IPR036047">
    <property type="entry name" value="F-box-like_dom_sf"/>
</dbReference>
<evidence type="ECO:0000313" key="3">
    <source>
        <dbReference type="Proteomes" id="UP001054889"/>
    </source>
</evidence>
<dbReference type="Gene3D" id="1.20.1280.50">
    <property type="match status" value="1"/>
</dbReference>
<dbReference type="PROSITE" id="PS50181">
    <property type="entry name" value="FBOX"/>
    <property type="match status" value="1"/>
</dbReference>
<organism evidence="2 3">
    <name type="scientific">Eleusine coracana subsp. coracana</name>
    <dbReference type="NCBI Taxonomy" id="191504"/>
    <lineage>
        <taxon>Eukaryota</taxon>
        <taxon>Viridiplantae</taxon>
        <taxon>Streptophyta</taxon>
        <taxon>Embryophyta</taxon>
        <taxon>Tracheophyta</taxon>
        <taxon>Spermatophyta</taxon>
        <taxon>Magnoliopsida</taxon>
        <taxon>Liliopsida</taxon>
        <taxon>Poales</taxon>
        <taxon>Poaceae</taxon>
        <taxon>PACMAD clade</taxon>
        <taxon>Chloridoideae</taxon>
        <taxon>Cynodonteae</taxon>
        <taxon>Eleusininae</taxon>
        <taxon>Eleusine</taxon>
    </lineage>
</organism>
<dbReference type="InterPro" id="IPR001810">
    <property type="entry name" value="F-box_dom"/>
</dbReference>
<reference evidence="2" key="1">
    <citation type="journal article" date="2018" name="DNA Res.">
        <title>Multiple hybrid de novo genome assembly of finger millet, an orphan allotetraploid crop.</title>
        <authorList>
            <person name="Hatakeyama M."/>
            <person name="Aluri S."/>
            <person name="Balachadran M.T."/>
            <person name="Sivarajan S.R."/>
            <person name="Patrignani A."/>
            <person name="Gruter S."/>
            <person name="Poveda L."/>
            <person name="Shimizu-Inatsugi R."/>
            <person name="Baeten J."/>
            <person name="Francoijs K.J."/>
            <person name="Nataraja K.N."/>
            <person name="Reddy Y.A.N."/>
            <person name="Phadnis S."/>
            <person name="Ravikumar R.L."/>
            <person name="Schlapbach R."/>
            <person name="Sreeman S.M."/>
            <person name="Shimizu K.K."/>
        </authorList>
    </citation>
    <scope>NUCLEOTIDE SEQUENCE</scope>
</reference>
<name>A0AAV5EMV3_ELECO</name>
<dbReference type="PANTHER" id="PTHR34591">
    <property type="entry name" value="OS03G0653100 PROTEIN-RELATED"/>
    <property type="match status" value="1"/>
</dbReference>
<dbReference type="EMBL" id="BQKI01000076">
    <property type="protein sequence ID" value="GJN23884.1"/>
    <property type="molecule type" value="Genomic_DNA"/>
</dbReference>
<dbReference type="Proteomes" id="UP001054889">
    <property type="component" value="Unassembled WGS sequence"/>
</dbReference>
<evidence type="ECO:0000313" key="2">
    <source>
        <dbReference type="EMBL" id="GJN23884.1"/>
    </source>
</evidence>